<keyword evidence="5" id="KW-0677">Repeat</keyword>
<keyword evidence="9 10" id="KW-0472">Membrane</keyword>
<dbReference type="GO" id="GO:0005743">
    <property type="term" value="C:mitochondrial inner membrane"/>
    <property type="evidence" value="ECO:0007669"/>
    <property type="project" value="UniProtKB-SubCell"/>
</dbReference>
<evidence type="ECO:0000256" key="10">
    <source>
        <dbReference type="PROSITE-ProRule" id="PRU00282"/>
    </source>
</evidence>
<gene>
    <name evidence="12" type="ORF">BCR43DRAFT_129034</name>
</gene>
<dbReference type="EMBL" id="MCGN01000002">
    <property type="protein sequence ID" value="ORY99984.1"/>
    <property type="molecule type" value="Genomic_DNA"/>
</dbReference>
<keyword evidence="3 11" id="KW-0813">Transport</keyword>
<evidence type="ECO:0000256" key="6">
    <source>
        <dbReference type="ARBA" id="ARBA00022792"/>
    </source>
</evidence>
<dbReference type="OrthoDB" id="427452at2759"/>
<evidence type="ECO:0000256" key="1">
    <source>
        <dbReference type="ARBA" id="ARBA00004448"/>
    </source>
</evidence>
<comment type="caution">
    <text evidence="12">The sequence shown here is derived from an EMBL/GenBank/DDBJ whole genome shotgun (WGS) entry which is preliminary data.</text>
</comment>
<evidence type="ECO:0000256" key="7">
    <source>
        <dbReference type="ARBA" id="ARBA00022989"/>
    </source>
</evidence>
<dbReference type="PANTHER" id="PTHR45671:SF10">
    <property type="entry name" value="SOLUTE CARRIER FAMILY 25 MEMBER 3"/>
    <property type="match status" value="1"/>
</dbReference>
<dbReference type="GO" id="GO:0006878">
    <property type="term" value="P:intracellular copper ion homeostasis"/>
    <property type="evidence" value="ECO:0007669"/>
    <property type="project" value="EnsemblFungi"/>
</dbReference>
<dbReference type="STRING" id="13706.A0A1X2HL31"/>
<organism evidence="12 13">
    <name type="scientific">Syncephalastrum racemosum</name>
    <name type="common">Filamentous fungus</name>
    <dbReference type="NCBI Taxonomy" id="13706"/>
    <lineage>
        <taxon>Eukaryota</taxon>
        <taxon>Fungi</taxon>
        <taxon>Fungi incertae sedis</taxon>
        <taxon>Mucoromycota</taxon>
        <taxon>Mucoromycotina</taxon>
        <taxon>Mucoromycetes</taxon>
        <taxon>Mucorales</taxon>
        <taxon>Syncephalastraceae</taxon>
        <taxon>Syncephalastrum</taxon>
    </lineage>
</organism>
<dbReference type="InterPro" id="IPR023395">
    <property type="entry name" value="MCP_dom_sf"/>
</dbReference>
<dbReference type="PANTHER" id="PTHR45671">
    <property type="entry name" value="SOLUTE CARRIER FAMILY 25 (MITOCHONDRIAL CARRIER PHOSPHATE CARRIER), MEMBER 3, LIKE-RELATED-RELATED"/>
    <property type="match status" value="1"/>
</dbReference>
<dbReference type="GO" id="GO:0005315">
    <property type="term" value="F:phosphate transmembrane transporter activity"/>
    <property type="evidence" value="ECO:0007669"/>
    <property type="project" value="EnsemblFungi"/>
</dbReference>
<dbReference type="AlphaFoldDB" id="A0A1X2HL31"/>
<protein>
    <submittedName>
        <fullName evidence="12">Mitochondrial carrier domain-containing protein</fullName>
    </submittedName>
</protein>
<evidence type="ECO:0000256" key="2">
    <source>
        <dbReference type="ARBA" id="ARBA00006375"/>
    </source>
</evidence>
<accession>A0A1X2HL31</accession>
<keyword evidence="13" id="KW-1185">Reference proteome</keyword>
<dbReference type="FunFam" id="1.50.40.10:FF:000131">
    <property type="entry name" value="Mitochondrial phosphate carrier protein 2"/>
    <property type="match status" value="1"/>
</dbReference>
<dbReference type="GO" id="GO:0005375">
    <property type="term" value="F:copper ion transmembrane transporter activity"/>
    <property type="evidence" value="ECO:0007669"/>
    <property type="project" value="EnsemblFungi"/>
</dbReference>
<comment type="subcellular location">
    <subcellularLocation>
        <location evidence="1">Mitochondrion inner membrane</location>
        <topology evidence="1">Multi-pass membrane protein</topology>
    </subcellularLocation>
</comment>
<sequence length="281" mass="31155">MTPLDLVKCRLQVKPDLYKGIFDGWRTILSKEGFRGIITGLGPTAIGYSFQGAGKYGLYEYFKYHYSQLAGDEAAHKYRAVLYLAASASAEFIADILLCPWEALKVRQQTSYPPFARNTVEGFTKLKAAEGLTGFYKGIVPLWGRQIPYTMMKFASFEGTVEMIYKTFLTKPKSEYNKMQQLGVSFAGGYIAGILCATVSHPADVIVSKLNNLPKVAAGEKQMGVTDIAKELGWKGVWRGLGPRIIMIGTLTGLQWLFYDTFKVYVGLPTTGSAEETKKTQ</sequence>
<dbReference type="InterPro" id="IPR044677">
    <property type="entry name" value="SLC25A3/Pic2/Mir1-like"/>
</dbReference>
<reference evidence="12 13" key="1">
    <citation type="submission" date="2016-07" db="EMBL/GenBank/DDBJ databases">
        <title>Pervasive Adenine N6-methylation of Active Genes in Fungi.</title>
        <authorList>
            <consortium name="DOE Joint Genome Institute"/>
            <person name="Mondo S.J."/>
            <person name="Dannebaum R.O."/>
            <person name="Kuo R.C."/>
            <person name="Labutti K."/>
            <person name="Haridas S."/>
            <person name="Kuo A."/>
            <person name="Salamov A."/>
            <person name="Ahrendt S.R."/>
            <person name="Lipzen A."/>
            <person name="Sullivan W."/>
            <person name="Andreopoulos W.B."/>
            <person name="Clum A."/>
            <person name="Lindquist E."/>
            <person name="Daum C."/>
            <person name="Ramamoorthy G.K."/>
            <person name="Gryganskyi A."/>
            <person name="Culley D."/>
            <person name="Magnuson J.K."/>
            <person name="James T.Y."/>
            <person name="O'Malley M.A."/>
            <person name="Stajich J.E."/>
            <person name="Spatafora J.W."/>
            <person name="Visel A."/>
            <person name="Grigoriev I.V."/>
        </authorList>
    </citation>
    <scope>NUCLEOTIDE SEQUENCE [LARGE SCALE GENOMIC DNA]</scope>
    <source>
        <strain evidence="12 13">NRRL 2496</strain>
    </source>
</reference>
<dbReference type="PROSITE" id="PS50920">
    <property type="entry name" value="SOLCAR"/>
    <property type="match status" value="3"/>
</dbReference>
<dbReference type="Gene3D" id="1.50.40.10">
    <property type="entry name" value="Mitochondrial carrier domain"/>
    <property type="match status" value="1"/>
</dbReference>
<dbReference type="FunCoup" id="A0A1X2HL31">
    <property type="interactions" value="439"/>
</dbReference>
<dbReference type="SUPFAM" id="SSF103506">
    <property type="entry name" value="Mitochondrial carrier"/>
    <property type="match status" value="1"/>
</dbReference>
<evidence type="ECO:0000256" key="4">
    <source>
        <dbReference type="ARBA" id="ARBA00022692"/>
    </source>
</evidence>
<dbReference type="OMA" id="YKGAIWL"/>
<evidence type="ECO:0000256" key="3">
    <source>
        <dbReference type="ARBA" id="ARBA00022448"/>
    </source>
</evidence>
<evidence type="ECO:0000256" key="9">
    <source>
        <dbReference type="ARBA" id="ARBA00023136"/>
    </source>
</evidence>
<dbReference type="InParanoid" id="A0A1X2HL31"/>
<feature type="repeat" description="Solcar" evidence="10">
    <location>
        <begin position="180"/>
        <end position="265"/>
    </location>
</feature>
<keyword evidence="7" id="KW-1133">Transmembrane helix</keyword>
<keyword evidence="6" id="KW-0999">Mitochondrion inner membrane</keyword>
<keyword evidence="4 10" id="KW-0812">Transmembrane</keyword>
<evidence type="ECO:0000256" key="8">
    <source>
        <dbReference type="ARBA" id="ARBA00023128"/>
    </source>
</evidence>
<evidence type="ECO:0000313" key="13">
    <source>
        <dbReference type="Proteomes" id="UP000242180"/>
    </source>
</evidence>
<feature type="repeat" description="Solcar" evidence="10">
    <location>
        <begin position="78"/>
        <end position="163"/>
    </location>
</feature>
<dbReference type="InterPro" id="IPR018108">
    <property type="entry name" value="MCP_transmembrane"/>
</dbReference>
<dbReference type="Proteomes" id="UP000242180">
    <property type="component" value="Unassembled WGS sequence"/>
</dbReference>
<comment type="similarity">
    <text evidence="2 11">Belongs to the mitochondrial carrier (TC 2.A.29) family.</text>
</comment>
<keyword evidence="8" id="KW-0496">Mitochondrion</keyword>
<dbReference type="Pfam" id="PF00153">
    <property type="entry name" value="Mito_carr"/>
    <property type="match status" value="3"/>
</dbReference>
<name>A0A1X2HL31_SYNRA</name>
<evidence type="ECO:0000256" key="11">
    <source>
        <dbReference type="RuleBase" id="RU000488"/>
    </source>
</evidence>
<proteinExistence type="inferred from homology"/>
<evidence type="ECO:0000256" key="5">
    <source>
        <dbReference type="ARBA" id="ARBA00022737"/>
    </source>
</evidence>
<feature type="repeat" description="Solcar" evidence="10">
    <location>
        <begin position="1"/>
        <end position="65"/>
    </location>
</feature>
<evidence type="ECO:0000313" key="12">
    <source>
        <dbReference type="EMBL" id="ORY99984.1"/>
    </source>
</evidence>
<dbReference type="GO" id="GO:1990547">
    <property type="term" value="P:mitochondrial phosphate ion transmembrane transport"/>
    <property type="evidence" value="ECO:0007669"/>
    <property type="project" value="InterPro"/>
</dbReference>